<evidence type="ECO:0000313" key="2">
    <source>
        <dbReference type="Proteomes" id="UP000271137"/>
    </source>
</evidence>
<evidence type="ECO:0000313" key="1">
    <source>
        <dbReference type="EMBL" id="RSZ29417.1"/>
    </source>
</evidence>
<gene>
    <name evidence="1" type="ORF">EJO66_29865</name>
</gene>
<dbReference type="EMBL" id="RXFQ01000026">
    <property type="protein sequence ID" value="RSZ29417.1"/>
    <property type="molecule type" value="Genomic_DNA"/>
</dbReference>
<organism evidence="1 2">
    <name type="scientific">Variovorax beijingensis</name>
    <dbReference type="NCBI Taxonomy" id="2496117"/>
    <lineage>
        <taxon>Bacteria</taxon>
        <taxon>Pseudomonadati</taxon>
        <taxon>Pseudomonadota</taxon>
        <taxon>Betaproteobacteria</taxon>
        <taxon>Burkholderiales</taxon>
        <taxon>Comamonadaceae</taxon>
        <taxon>Variovorax</taxon>
    </lineage>
</organism>
<accession>A0ABX9ZY47</accession>
<sequence>MLSRHRAREAMVSARTAEINRVRGLLAEFGIVVALGLRSFTRDVPAEVDVESEIARGQQPAAGLQNLVRSHWLSDLGKICHHLASETKRGLAARDLGRHRNSRGLSGASSTFMAA</sequence>
<protein>
    <submittedName>
        <fullName evidence="1">Uncharacterized protein</fullName>
    </submittedName>
</protein>
<reference evidence="1 2" key="1">
    <citation type="submission" date="2018-12" db="EMBL/GenBank/DDBJ databases">
        <title>The genome sequences of strain 502.</title>
        <authorList>
            <person name="Gao J."/>
            <person name="Sun J."/>
        </authorList>
    </citation>
    <scope>NUCLEOTIDE SEQUENCE [LARGE SCALE GENOMIC DNA]</scope>
    <source>
        <strain evidence="1 2">502</strain>
    </source>
</reference>
<keyword evidence="2" id="KW-1185">Reference proteome</keyword>
<comment type="caution">
    <text evidence="1">The sequence shown here is derived from an EMBL/GenBank/DDBJ whole genome shotgun (WGS) entry which is preliminary data.</text>
</comment>
<dbReference type="Proteomes" id="UP000271137">
    <property type="component" value="Unassembled WGS sequence"/>
</dbReference>
<proteinExistence type="predicted"/>
<name>A0ABX9ZY47_9BURK</name>